<organism evidence="4 5">
    <name type="scientific">Ophiostoma piceae (strain UAMH 11346)</name>
    <name type="common">Sap stain fungus</name>
    <dbReference type="NCBI Taxonomy" id="1262450"/>
    <lineage>
        <taxon>Eukaryota</taxon>
        <taxon>Fungi</taxon>
        <taxon>Dikarya</taxon>
        <taxon>Ascomycota</taxon>
        <taxon>Pezizomycotina</taxon>
        <taxon>Sordariomycetes</taxon>
        <taxon>Sordariomycetidae</taxon>
        <taxon>Ophiostomatales</taxon>
        <taxon>Ophiostomataceae</taxon>
        <taxon>Ophiostoma</taxon>
    </lineage>
</organism>
<dbReference type="PANTHER" id="PTHR23140">
    <property type="entry name" value="RNA PROCESSING PROTEIN LD23810P"/>
    <property type="match status" value="1"/>
</dbReference>
<dbReference type="InterPro" id="IPR006569">
    <property type="entry name" value="CID_dom"/>
</dbReference>
<feature type="compositionally biased region" description="Low complexity" evidence="2">
    <location>
        <begin position="103"/>
        <end position="115"/>
    </location>
</feature>
<dbReference type="Pfam" id="PF01805">
    <property type="entry name" value="Surp"/>
    <property type="match status" value="1"/>
</dbReference>
<feature type="compositionally biased region" description="Pro residues" evidence="2">
    <location>
        <begin position="859"/>
        <end position="869"/>
    </location>
</feature>
<dbReference type="STRING" id="1262450.S3BQY3"/>
<dbReference type="OMA" id="VWYRWKL"/>
<feature type="region of interest" description="Disordered" evidence="2">
    <location>
        <begin position="839"/>
        <end position="905"/>
    </location>
</feature>
<sequence length="905" mass="97565">MSNFNARFPPKPVNKRSVFERQRAEAEAKRQRDNAETAAVYEDFVKSFDDGGDGGQPGHAPFQNQNQLQPQTPQKSSITIGSVGGRRHFSMPSSSGTPAQRNSGPGSLGPVPGGSTDRRGKEQQPGRTLQNLQSLQKRRAFNESDDESDEEGQVQEKTAVRKRHDEITAAERAEERAAAKPTLRLANMPPGTSPATIKALIINNSSLVVDGVRILPAATPAAAPSGASATDRKALAAIVTLAAETPASDIDATVSALQNRYLGFGYYLNLHRHLSSAVATSSTAAIAMIASSSIAVHTNAHPFGAKPVAPAPQKDGAASSTSAGFAPPPSYNAGGGPRFSTGYNGRGVPPPPSYNGPSATATAVSRDGILHVPVRPPRDIKKLRMIHKVIENVLEQGPAFEALLMSRPEVQREEKWAWIWDARSEAGVWYRYRLWQTVSGLKTKRGQGKYMPVFEGSHAWKVPDNPLPYEFDTSLAELVSDSEYNSSDDSDVEDNRDNRDNRDSKDTNDGEDTFLNPLHKARLVHLLARLPTAMARLRKGDVARITAFAITHASRGADEVVDTIVSNVERPFAYTSANAAGKAESDDMSSAQLVAVYVVSDVLSSSATSGIRHAWRFRQLFDAALRRRRIFEGLGLLAERLSWGRLRADKWRRSIGLVLSQWEGWSVFSAETHEHLVSSFENALTKAEAKASKEAEAAAGTGTSIGASASTSAGAGAAPKKSRWKTVDTAAEAESTFFQPEATLTNSNTHADRPGSDNDNEWDYRSDYTDDEALDLACMDDEDIDGEPMDVGLRDDYLDGTALSADDIHALVGSDIGEMSEEGEIGSDDNEDDYYMSFSSDEEPAVEPAPTEPIEPIEPVAPTPTPAPEPLATLIKIQGGAAEDTGRSAAPRKRMRAADMFADAN</sequence>
<gene>
    <name evidence="4" type="ORF">F503_08560</name>
</gene>
<dbReference type="VEuPathDB" id="FungiDB:F503_08560"/>
<dbReference type="AlphaFoldDB" id="S3BQY3"/>
<dbReference type="InterPro" id="IPR008942">
    <property type="entry name" value="ENTH_VHS"/>
</dbReference>
<dbReference type="eggNOG" id="KOG0151">
    <property type="taxonomic scope" value="Eukaryota"/>
</dbReference>
<dbReference type="Gene3D" id="1.25.40.90">
    <property type="match status" value="1"/>
</dbReference>
<dbReference type="PANTHER" id="PTHR23140:SF0">
    <property type="entry name" value="U2 SNRNP-ASSOCIATED SURP MOTIF-CONTAINING PROTEIN"/>
    <property type="match status" value="1"/>
</dbReference>
<evidence type="ECO:0000313" key="4">
    <source>
        <dbReference type="EMBL" id="EPE02797.1"/>
    </source>
</evidence>
<evidence type="ECO:0000259" key="3">
    <source>
        <dbReference type="PROSITE" id="PS51391"/>
    </source>
</evidence>
<reference evidence="4 5" key="1">
    <citation type="journal article" date="2013" name="BMC Genomics">
        <title>The genome and transcriptome of the pine saprophyte Ophiostoma piceae, and a comparison with the bark beetle-associated pine pathogen Grosmannia clavigera.</title>
        <authorList>
            <person name="Haridas S."/>
            <person name="Wang Y."/>
            <person name="Lim L."/>
            <person name="Massoumi Alamouti S."/>
            <person name="Jackman S."/>
            <person name="Docking R."/>
            <person name="Robertson G."/>
            <person name="Birol I."/>
            <person name="Bohlmann J."/>
            <person name="Breuil C."/>
        </authorList>
    </citation>
    <scope>NUCLEOTIDE SEQUENCE [LARGE SCALE GENOMIC DNA]</scope>
    <source>
        <strain evidence="4 5">UAMH 11346</strain>
    </source>
</reference>
<feature type="region of interest" description="Disordered" evidence="2">
    <location>
        <begin position="305"/>
        <end position="361"/>
    </location>
</feature>
<dbReference type="InterPro" id="IPR000061">
    <property type="entry name" value="Surp"/>
</dbReference>
<dbReference type="InterPro" id="IPR051485">
    <property type="entry name" value="SR-CTD_assoc_factor"/>
</dbReference>
<feature type="compositionally biased region" description="Low complexity" evidence="2">
    <location>
        <begin position="704"/>
        <end position="718"/>
    </location>
</feature>
<evidence type="ECO:0000256" key="2">
    <source>
        <dbReference type="SAM" id="MobiDB-lite"/>
    </source>
</evidence>
<dbReference type="Gene3D" id="1.10.10.790">
    <property type="entry name" value="Surp module"/>
    <property type="match status" value="1"/>
</dbReference>
<feature type="compositionally biased region" description="Basic and acidic residues" evidence="2">
    <location>
        <begin position="750"/>
        <end position="765"/>
    </location>
</feature>
<protein>
    <submittedName>
        <fullName evidence="4">Coatamer subunit protein</fullName>
    </submittedName>
</protein>
<proteinExistence type="predicted"/>
<feature type="compositionally biased region" description="Low complexity" evidence="2">
    <location>
        <begin position="846"/>
        <end position="858"/>
    </location>
</feature>
<dbReference type="SUPFAM" id="SSF109905">
    <property type="entry name" value="Surp module (SWAP domain)"/>
    <property type="match status" value="1"/>
</dbReference>
<feature type="region of interest" description="Disordered" evidence="2">
    <location>
        <begin position="1"/>
        <end position="167"/>
    </location>
</feature>
<dbReference type="Proteomes" id="UP000016923">
    <property type="component" value="Unassembled WGS sequence"/>
</dbReference>
<keyword evidence="1" id="KW-0694">RNA-binding</keyword>
<feature type="region of interest" description="Disordered" evidence="2">
    <location>
        <begin position="482"/>
        <end position="514"/>
    </location>
</feature>
<keyword evidence="5" id="KW-1185">Reference proteome</keyword>
<dbReference type="OrthoDB" id="377209at2759"/>
<feature type="compositionally biased region" description="Low complexity" evidence="2">
    <location>
        <begin position="63"/>
        <end position="74"/>
    </location>
</feature>
<feature type="compositionally biased region" description="Polar residues" evidence="2">
    <location>
        <begin position="125"/>
        <end position="135"/>
    </location>
</feature>
<evidence type="ECO:0000256" key="1">
    <source>
        <dbReference type="ARBA" id="ARBA00022884"/>
    </source>
</evidence>
<dbReference type="InterPro" id="IPR035967">
    <property type="entry name" value="SWAP/Surp_sf"/>
</dbReference>
<feature type="domain" description="CID" evidence="3">
    <location>
        <begin position="515"/>
        <end position="684"/>
    </location>
</feature>
<feature type="compositionally biased region" description="Basic and acidic residues" evidence="2">
    <location>
        <begin position="493"/>
        <end position="508"/>
    </location>
</feature>
<dbReference type="GO" id="GO:0005634">
    <property type="term" value="C:nucleus"/>
    <property type="evidence" value="ECO:0007669"/>
    <property type="project" value="TreeGrafter"/>
</dbReference>
<feature type="region of interest" description="Disordered" evidence="2">
    <location>
        <begin position="704"/>
        <end position="765"/>
    </location>
</feature>
<evidence type="ECO:0000313" key="5">
    <source>
        <dbReference type="Proteomes" id="UP000016923"/>
    </source>
</evidence>
<dbReference type="PROSITE" id="PS51391">
    <property type="entry name" value="CID"/>
    <property type="match status" value="1"/>
</dbReference>
<feature type="compositionally biased region" description="Polar residues" evidence="2">
    <location>
        <begin position="736"/>
        <end position="749"/>
    </location>
</feature>
<dbReference type="EMBL" id="KE148174">
    <property type="protein sequence ID" value="EPE02797.1"/>
    <property type="molecule type" value="Genomic_DNA"/>
</dbReference>
<dbReference type="GO" id="GO:0006396">
    <property type="term" value="P:RNA processing"/>
    <property type="evidence" value="ECO:0007669"/>
    <property type="project" value="InterPro"/>
</dbReference>
<name>S3BQY3_OPHP1</name>
<feature type="compositionally biased region" description="Polar residues" evidence="2">
    <location>
        <begin position="91"/>
        <end position="102"/>
    </location>
</feature>
<feature type="compositionally biased region" description="Acidic residues" evidence="2">
    <location>
        <begin position="143"/>
        <end position="153"/>
    </location>
</feature>
<feature type="compositionally biased region" description="Basic and acidic residues" evidence="2">
    <location>
        <begin position="17"/>
        <end position="35"/>
    </location>
</feature>
<accession>S3BQY3</accession>
<dbReference type="GO" id="GO:0003723">
    <property type="term" value="F:RNA binding"/>
    <property type="evidence" value="ECO:0007669"/>
    <property type="project" value="UniProtKB-KW"/>
</dbReference>
<dbReference type="HOGENOM" id="CLU_007957_0_0_1"/>